<sequence length="348" mass="40176">MDLKTLNITPELLNTIAELDKFNGGWQVQSNLNPEFLTHLRHVATIESIGSSTRIEGSRLTDSEIESLLSKVKKQSFTHRDEQEVAGYSEIMETVFSNFEYIEISENYIKQLHIILLRHSDKDVRHRGEYKKHTNNVEVFNATGESLGIVFETTSAFDTPQKMQELIHWTREALSDKSYHPLIVIAIFNVMFLAIHPFQDGNGRLSRALVSLLMLKSGYGYIPYSSLESVIEKNKDGYYLALQRTQKTLKSTIDWLPWFNFFFRSLKRQKDHLKVKTENVEKYSHLPQESVLIMQYLVKYNRITITDASALITTISRPSVKNRLNELVKLGLIIRNGKARGTWYSLAI</sequence>
<keyword evidence="5" id="KW-1185">Reference proteome</keyword>
<keyword evidence="2" id="KW-0547">Nucleotide-binding</keyword>
<accession>A0A0N7KBB4</accession>
<name>A0A0N7KBB4_9GAMM</name>
<dbReference type="RefSeq" id="WP_066043789.1">
    <property type="nucleotide sequence ID" value="NZ_AP013042.1"/>
</dbReference>
<dbReference type="AlphaFoldDB" id="A0A0N7KBB4"/>
<dbReference type="Proteomes" id="UP000067399">
    <property type="component" value="Chromosome"/>
</dbReference>
<feature type="active site" evidence="1">
    <location>
        <position position="196"/>
    </location>
</feature>
<gene>
    <name evidence="4" type="ORF">BSEPE_0534</name>
</gene>
<dbReference type="InterPro" id="IPR036597">
    <property type="entry name" value="Fido-like_dom_sf"/>
</dbReference>
<dbReference type="PANTHER" id="PTHR13504:SF38">
    <property type="entry name" value="FIDO DOMAIN-CONTAINING PROTEIN"/>
    <property type="match status" value="1"/>
</dbReference>
<dbReference type="STRING" id="1303921.BSEPE_0534"/>
<dbReference type="PROSITE" id="PS51459">
    <property type="entry name" value="FIDO"/>
    <property type="match status" value="1"/>
</dbReference>
<dbReference type="InterPro" id="IPR036388">
    <property type="entry name" value="WH-like_DNA-bd_sf"/>
</dbReference>
<feature type="binding site" evidence="2">
    <location>
        <begin position="200"/>
        <end position="207"/>
    </location>
    <ligand>
        <name>ATP</name>
        <dbReference type="ChEBI" id="CHEBI:30616"/>
    </ligand>
</feature>
<dbReference type="GO" id="GO:0005524">
    <property type="term" value="F:ATP binding"/>
    <property type="evidence" value="ECO:0007669"/>
    <property type="project" value="UniProtKB-KW"/>
</dbReference>
<dbReference type="SUPFAM" id="SSF140931">
    <property type="entry name" value="Fic-like"/>
    <property type="match status" value="1"/>
</dbReference>
<dbReference type="Gene3D" id="1.10.3290.10">
    <property type="entry name" value="Fido-like domain"/>
    <property type="match status" value="1"/>
</dbReference>
<feature type="domain" description="Fido" evidence="3">
    <location>
        <begin position="104"/>
        <end position="264"/>
    </location>
</feature>
<protein>
    <submittedName>
        <fullName evidence="4">Fic family protein</fullName>
    </submittedName>
</protein>
<dbReference type="Gene3D" id="1.10.10.10">
    <property type="entry name" value="Winged helix-like DNA-binding domain superfamily/Winged helix DNA-binding domain"/>
    <property type="match status" value="1"/>
</dbReference>
<dbReference type="SUPFAM" id="SSF46785">
    <property type="entry name" value="Winged helix' DNA-binding domain"/>
    <property type="match status" value="1"/>
</dbReference>
<dbReference type="InterPro" id="IPR036390">
    <property type="entry name" value="WH_DNA-bd_sf"/>
</dbReference>
<dbReference type="KEGG" id="ebh:BSEPE_0534"/>
<organism evidence="4 5">
    <name type="scientific">endosymbiont of Bathymodiolus septemdierum str. Myojin knoll</name>
    <dbReference type="NCBI Taxonomy" id="1303921"/>
    <lineage>
        <taxon>Bacteria</taxon>
        <taxon>Pseudomonadati</taxon>
        <taxon>Pseudomonadota</taxon>
        <taxon>Gammaproteobacteria</taxon>
        <taxon>sulfur-oxidizing symbionts</taxon>
    </lineage>
</organism>
<dbReference type="PANTHER" id="PTHR13504">
    <property type="entry name" value="FIDO DOMAIN-CONTAINING PROTEIN DDB_G0283145"/>
    <property type="match status" value="1"/>
</dbReference>
<dbReference type="InterPro" id="IPR003812">
    <property type="entry name" value="Fido"/>
</dbReference>
<evidence type="ECO:0000256" key="1">
    <source>
        <dbReference type="PIRSR" id="PIRSR640198-1"/>
    </source>
</evidence>
<dbReference type="InterPro" id="IPR040198">
    <property type="entry name" value="Fido_containing"/>
</dbReference>
<dbReference type="OrthoDB" id="9807853at2"/>
<evidence type="ECO:0000259" key="3">
    <source>
        <dbReference type="PROSITE" id="PS51459"/>
    </source>
</evidence>
<evidence type="ECO:0000256" key="2">
    <source>
        <dbReference type="PIRSR" id="PIRSR640198-2"/>
    </source>
</evidence>
<proteinExistence type="predicted"/>
<evidence type="ECO:0000313" key="5">
    <source>
        <dbReference type="Proteomes" id="UP000067399"/>
    </source>
</evidence>
<dbReference type="EMBL" id="AP013042">
    <property type="protein sequence ID" value="BAS67543.1"/>
    <property type="molecule type" value="Genomic_DNA"/>
</dbReference>
<reference evidence="4 5" key="2">
    <citation type="journal article" date="2016" name="ISME J.">
        <title>Heterogeneous composition of key metabolic gene clusters in a vent mussel symbiont population.</title>
        <authorList>
            <person name="Ikuta T."/>
            <person name="Takaki Y."/>
            <person name="Nagai Y."/>
            <person name="Shimamura S."/>
            <person name="Tsuda M."/>
            <person name="Kawagucci S."/>
            <person name="Aoki Y."/>
            <person name="Inoue K."/>
            <person name="Teruya M."/>
            <person name="Satou K."/>
            <person name="Teruya K."/>
            <person name="Shimoji M."/>
            <person name="Tamotsu H."/>
            <person name="Hirano T."/>
            <person name="Maruyama T."/>
            <person name="Yoshida T."/>
        </authorList>
    </citation>
    <scope>NUCLEOTIDE SEQUENCE [LARGE SCALE GENOMIC DNA]</scope>
    <source>
        <strain evidence="4 5">Myojin Knoll</strain>
    </source>
</reference>
<keyword evidence="2" id="KW-0067">ATP-binding</keyword>
<dbReference type="Pfam" id="PF02661">
    <property type="entry name" value="Fic"/>
    <property type="match status" value="1"/>
</dbReference>
<evidence type="ECO:0000313" key="4">
    <source>
        <dbReference type="EMBL" id="BAS67543.1"/>
    </source>
</evidence>
<reference evidence="4 5" key="1">
    <citation type="journal article" date="2000" name="Mar. Ecol. Prog. Ser.">
        <title>Phylogenetic characterization of endosymbionts in three hydrothermal vent mussels: influence on host distributions.</title>
        <authorList>
            <person name="Fujiwara Y."/>
            <person name="Takai K."/>
            <person name="Uematsu K."/>
            <person name="Tsuchida S."/>
            <person name="Hunt J.C."/>
            <person name="Hashimoto J."/>
        </authorList>
    </citation>
    <scope>NUCLEOTIDE SEQUENCE [LARGE SCALE GENOMIC DNA]</scope>
    <source>
        <strain evidence="4 5">Myojin Knoll</strain>
    </source>
</reference>